<comment type="caution">
    <text evidence="2">The sequence shown here is derived from an EMBL/GenBank/DDBJ whole genome shotgun (WGS) entry which is preliminary data.</text>
</comment>
<keyword evidence="3" id="KW-1185">Reference proteome</keyword>
<sequence length="158" mass="18320">MKNFKIEFKWAIYFSILTLFWLSIEKGVGLHDQHIDLHPIYTNLIAIPYILLYYLALRQKREWFYNGKITWSQAMISGAVLSAIVALLSPLVQYIGATFITPDYFKNATEYAIEQRNMNPDLAKQYFSMRSYIIQSIFFALAMGIVTSALVALFVKKK</sequence>
<evidence type="ECO:0000313" key="3">
    <source>
        <dbReference type="Proteomes" id="UP001597357"/>
    </source>
</evidence>
<keyword evidence="1" id="KW-0812">Transmembrane</keyword>
<evidence type="ECO:0000256" key="1">
    <source>
        <dbReference type="SAM" id="Phobius"/>
    </source>
</evidence>
<evidence type="ECO:0000313" key="2">
    <source>
        <dbReference type="EMBL" id="MFD2698643.1"/>
    </source>
</evidence>
<name>A0ABW5SFR1_9FLAO</name>
<dbReference type="Pfam" id="PF13858">
    <property type="entry name" value="DUF4199"/>
    <property type="match status" value="1"/>
</dbReference>
<dbReference type="EMBL" id="JBHULZ010000041">
    <property type="protein sequence ID" value="MFD2698643.1"/>
    <property type="molecule type" value="Genomic_DNA"/>
</dbReference>
<keyword evidence="1" id="KW-1133">Transmembrane helix</keyword>
<keyword evidence="1" id="KW-0472">Membrane</keyword>
<accession>A0ABW5SFR1</accession>
<dbReference type="Proteomes" id="UP001597357">
    <property type="component" value="Unassembled WGS sequence"/>
</dbReference>
<proteinExistence type="predicted"/>
<feature type="transmembrane region" description="Helical" evidence="1">
    <location>
        <begin position="40"/>
        <end position="57"/>
    </location>
</feature>
<feature type="transmembrane region" description="Helical" evidence="1">
    <location>
        <begin position="69"/>
        <end position="95"/>
    </location>
</feature>
<dbReference type="RefSeq" id="WP_379048441.1">
    <property type="nucleotide sequence ID" value="NZ_JBHULZ010000041.1"/>
</dbReference>
<gene>
    <name evidence="2" type="ORF">ACFSQ0_11620</name>
</gene>
<feature type="transmembrane region" description="Helical" evidence="1">
    <location>
        <begin position="7"/>
        <end position="24"/>
    </location>
</feature>
<reference evidence="3" key="1">
    <citation type="journal article" date="2019" name="Int. J. Syst. Evol. Microbiol.">
        <title>The Global Catalogue of Microorganisms (GCM) 10K type strain sequencing project: providing services to taxonomists for standard genome sequencing and annotation.</title>
        <authorList>
            <consortium name="The Broad Institute Genomics Platform"/>
            <consortium name="The Broad Institute Genome Sequencing Center for Infectious Disease"/>
            <person name="Wu L."/>
            <person name="Ma J."/>
        </authorList>
    </citation>
    <scope>NUCLEOTIDE SEQUENCE [LARGE SCALE GENOMIC DNA]</scope>
    <source>
        <strain evidence="3">KCTC 42255</strain>
    </source>
</reference>
<dbReference type="InterPro" id="IPR025250">
    <property type="entry name" value="DUF4199"/>
</dbReference>
<feature type="transmembrane region" description="Helical" evidence="1">
    <location>
        <begin position="132"/>
        <end position="155"/>
    </location>
</feature>
<organism evidence="2 3">
    <name type="scientific">Mesonia sediminis</name>
    <dbReference type="NCBI Taxonomy" id="1703946"/>
    <lineage>
        <taxon>Bacteria</taxon>
        <taxon>Pseudomonadati</taxon>
        <taxon>Bacteroidota</taxon>
        <taxon>Flavobacteriia</taxon>
        <taxon>Flavobacteriales</taxon>
        <taxon>Flavobacteriaceae</taxon>
        <taxon>Mesonia</taxon>
    </lineage>
</organism>
<protein>
    <submittedName>
        <fullName evidence="2">DUF4199 domain-containing protein</fullName>
    </submittedName>
</protein>